<evidence type="ECO:0000313" key="2">
    <source>
        <dbReference type="Proteomes" id="UP001443914"/>
    </source>
</evidence>
<comment type="caution">
    <text evidence="1">The sequence shown here is derived from an EMBL/GenBank/DDBJ whole genome shotgun (WGS) entry which is preliminary data.</text>
</comment>
<protein>
    <submittedName>
        <fullName evidence="1">Uncharacterized protein</fullName>
    </submittedName>
</protein>
<sequence length="82" mass="9465">MCHPLQGCPLPSLESLSARARPWRRFHYRPSFNDVVNPTQTVMAGGAEGRKMCVCSPTRHPGSFRCRYHHAEYEWCRMKISS</sequence>
<dbReference type="PANTHER" id="PTHR33132:SF135">
    <property type="entry name" value="OS02G0799700 PROTEIN"/>
    <property type="match status" value="1"/>
</dbReference>
<reference evidence="1" key="1">
    <citation type="submission" date="2024-03" db="EMBL/GenBank/DDBJ databases">
        <title>WGS assembly of Saponaria officinalis var. Norfolk2.</title>
        <authorList>
            <person name="Jenkins J."/>
            <person name="Shu S."/>
            <person name="Grimwood J."/>
            <person name="Barry K."/>
            <person name="Goodstein D."/>
            <person name="Schmutz J."/>
            <person name="Leebens-Mack J."/>
            <person name="Osbourn A."/>
        </authorList>
    </citation>
    <scope>NUCLEOTIDE SEQUENCE [LARGE SCALE GENOMIC DNA]</scope>
    <source>
        <strain evidence="1">JIC</strain>
    </source>
</reference>
<dbReference type="PANTHER" id="PTHR33132">
    <property type="entry name" value="OSJNBB0118P14.9 PROTEIN"/>
    <property type="match status" value="1"/>
</dbReference>
<name>A0AAW1J468_SAPOF</name>
<dbReference type="AlphaFoldDB" id="A0AAW1J468"/>
<evidence type="ECO:0000313" key="1">
    <source>
        <dbReference type="EMBL" id="KAK9697725.1"/>
    </source>
</evidence>
<dbReference type="EMBL" id="JBDFQZ010000008">
    <property type="protein sequence ID" value="KAK9697725.1"/>
    <property type="molecule type" value="Genomic_DNA"/>
</dbReference>
<proteinExistence type="predicted"/>
<organism evidence="1 2">
    <name type="scientific">Saponaria officinalis</name>
    <name type="common">Common soapwort</name>
    <name type="synonym">Lychnis saponaria</name>
    <dbReference type="NCBI Taxonomy" id="3572"/>
    <lineage>
        <taxon>Eukaryota</taxon>
        <taxon>Viridiplantae</taxon>
        <taxon>Streptophyta</taxon>
        <taxon>Embryophyta</taxon>
        <taxon>Tracheophyta</taxon>
        <taxon>Spermatophyta</taxon>
        <taxon>Magnoliopsida</taxon>
        <taxon>eudicotyledons</taxon>
        <taxon>Gunneridae</taxon>
        <taxon>Pentapetalae</taxon>
        <taxon>Caryophyllales</taxon>
        <taxon>Caryophyllaceae</taxon>
        <taxon>Caryophylleae</taxon>
        <taxon>Saponaria</taxon>
    </lineage>
</organism>
<gene>
    <name evidence="1" type="ORF">RND81_08G056600</name>
</gene>
<keyword evidence="2" id="KW-1185">Reference proteome</keyword>
<dbReference type="Proteomes" id="UP001443914">
    <property type="component" value="Unassembled WGS sequence"/>
</dbReference>
<accession>A0AAW1J468</accession>